<protein>
    <submittedName>
        <fullName evidence="2">Uncharacterized protein</fullName>
    </submittedName>
</protein>
<feature type="region of interest" description="Disordered" evidence="1">
    <location>
        <begin position="106"/>
        <end position="155"/>
    </location>
</feature>
<evidence type="ECO:0000256" key="1">
    <source>
        <dbReference type="SAM" id="MobiDB-lite"/>
    </source>
</evidence>
<dbReference type="GeneID" id="63714206"/>
<sequence>MSRAAGAIECYTKVGKDLHCSVVSVVACHAHEAQDETGEADSWSRAAAPVEPSWIAACQRGVDHDPPRNGLQTPSVRKSSRGWLPGLMSLVVAAAGSWPTSIMVRRITPPSQPSLHPDRPPSRRGDGGVVPAVGGETSQVGTASSDEAHVSQLPP</sequence>
<accession>A0A151GTH8</accession>
<dbReference type="InParanoid" id="A0A151GTH8"/>
<evidence type="ECO:0000313" key="3">
    <source>
        <dbReference type="Proteomes" id="UP000076580"/>
    </source>
</evidence>
<organism evidence="2 3">
    <name type="scientific">Drechmeria coniospora</name>
    <name type="common">Nematophagous fungus</name>
    <name type="synonym">Meria coniospora</name>
    <dbReference type="NCBI Taxonomy" id="98403"/>
    <lineage>
        <taxon>Eukaryota</taxon>
        <taxon>Fungi</taxon>
        <taxon>Dikarya</taxon>
        <taxon>Ascomycota</taxon>
        <taxon>Pezizomycotina</taxon>
        <taxon>Sordariomycetes</taxon>
        <taxon>Hypocreomycetidae</taxon>
        <taxon>Hypocreales</taxon>
        <taxon>Ophiocordycipitaceae</taxon>
        <taxon>Drechmeria</taxon>
    </lineage>
</organism>
<feature type="compositionally biased region" description="Polar residues" evidence="1">
    <location>
        <begin position="136"/>
        <end position="145"/>
    </location>
</feature>
<dbReference type="Proteomes" id="UP000076580">
    <property type="component" value="Chromosome 01"/>
</dbReference>
<dbReference type="AlphaFoldDB" id="A0A151GTH8"/>
<dbReference type="RefSeq" id="XP_040659778.1">
    <property type="nucleotide sequence ID" value="XM_040798895.1"/>
</dbReference>
<gene>
    <name evidence="2" type="ORF">DCS_01563</name>
</gene>
<evidence type="ECO:0000313" key="2">
    <source>
        <dbReference type="EMBL" id="KYK60426.1"/>
    </source>
</evidence>
<keyword evidence="3" id="KW-1185">Reference proteome</keyword>
<dbReference type="EMBL" id="LAYC01000001">
    <property type="protein sequence ID" value="KYK60426.1"/>
    <property type="molecule type" value="Genomic_DNA"/>
</dbReference>
<proteinExistence type="predicted"/>
<name>A0A151GTH8_DRECN</name>
<reference evidence="2 3" key="1">
    <citation type="journal article" date="2016" name="Sci. Rep.">
        <title>Insights into Adaptations to a Near-Obligate Nematode Endoparasitic Lifestyle from the Finished Genome of Drechmeria coniospora.</title>
        <authorList>
            <person name="Zhang L."/>
            <person name="Zhou Z."/>
            <person name="Guo Q."/>
            <person name="Fokkens L."/>
            <person name="Miskei M."/>
            <person name="Pocsi I."/>
            <person name="Zhang W."/>
            <person name="Chen M."/>
            <person name="Wang L."/>
            <person name="Sun Y."/>
            <person name="Donzelli B.G."/>
            <person name="Gibson D.M."/>
            <person name="Nelson D.R."/>
            <person name="Luo J.G."/>
            <person name="Rep M."/>
            <person name="Liu H."/>
            <person name="Yang S."/>
            <person name="Wang J."/>
            <person name="Krasnoff S.B."/>
            <person name="Xu Y."/>
            <person name="Molnar I."/>
            <person name="Lin M."/>
        </authorList>
    </citation>
    <scope>NUCLEOTIDE SEQUENCE [LARGE SCALE GENOMIC DNA]</scope>
    <source>
        <strain evidence="2 3">ARSEF 6962</strain>
    </source>
</reference>
<comment type="caution">
    <text evidence="2">The sequence shown here is derived from an EMBL/GenBank/DDBJ whole genome shotgun (WGS) entry which is preliminary data.</text>
</comment>
<dbReference type="PROSITE" id="PS51257">
    <property type="entry name" value="PROKAR_LIPOPROTEIN"/>
    <property type="match status" value="1"/>
</dbReference>
<feature type="region of interest" description="Disordered" evidence="1">
    <location>
        <begin position="60"/>
        <end position="79"/>
    </location>
</feature>
<feature type="compositionally biased region" description="Basic and acidic residues" evidence="1">
    <location>
        <begin position="116"/>
        <end position="126"/>
    </location>
</feature>